<keyword evidence="2 4" id="KW-0238">DNA-binding</keyword>
<dbReference type="GO" id="GO:0003677">
    <property type="term" value="F:DNA binding"/>
    <property type="evidence" value="ECO:0007669"/>
    <property type="project" value="UniProtKB-KW"/>
</dbReference>
<sequence length="321" mass="36209">MSFAEDVKNELCSYEFDTIRESKEDIELAMKIEASCLLRMGGSILLGMRGSVGIRLATANNAVARRLLGTLRNTYELQTNVLVRQGLNLRKKNMYTLTVEPSERGRAALESLALWPVTEQIPRTWLKGMEARRAFLRGAFLGGGSVNKPQSDYHLEFMTGNEAFAKEIIYVLRLFHIAARMTERKDEYIVYLKDGDSVTSCLQIMGAPSALMEFENVRIVKTVRNQINRQVNCETANLQKVVDAAVRQINAIRIIEEHQELSDLPVKLRQVAILRKKNPEASLKELEEIMDGALSKSGIGHRLKKIEALALEYDSHGLDEI</sequence>
<comment type="similarity">
    <text evidence="4">Belongs to the WhiA family.</text>
</comment>
<proteinExistence type="inferred from homology"/>
<dbReference type="PROSITE" id="PS50819">
    <property type="entry name" value="INTEIN_ENDONUCLEASE"/>
    <property type="match status" value="1"/>
</dbReference>
<keyword evidence="1 4" id="KW-0132">Cell division</keyword>
<dbReference type="Pfam" id="PF10298">
    <property type="entry name" value="WhiA_N"/>
    <property type="match status" value="1"/>
</dbReference>
<evidence type="ECO:0000313" key="7">
    <source>
        <dbReference type="Proteomes" id="UP001272515"/>
    </source>
</evidence>
<protein>
    <recommendedName>
        <fullName evidence="4">Probable cell division protein WhiA</fullName>
    </recommendedName>
</protein>
<evidence type="ECO:0000256" key="1">
    <source>
        <dbReference type="ARBA" id="ARBA00022618"/>
    </source>
</evidence>
<dbReference type="NCBIfam" id="TIGR00647">
    <property type="entry name" value="DNA_bind_WhiA"/>
    <property type="match status" value="1"/>
</dbReference>
<gene>
    <name evidence="4 6" type="primary">whiA</name>
    <name evidence="6" type="ORF">RVY80_07685</name>
</gene>
<keyword evidence="3 4" id="KW-0131">Cell cycle</keyword>
<dbReference type="Proteomes" id="UP001272515">
    <property type="component" value="Unassembled WGS sequence"/>
</dbReference>
<dbReference type="InterPro" id="IPR039518">
    <property type="entry name" value="WhiA_LAGLIDADG_dom"/>
</dbReference>
<evidence type="ECO:0000313" key="6">
    <source>
        <dbReference type="EMBL" id="MDV5088719.1"/>
    </source>
</evidence>
<dbReference type="EMBL" id="JAWJZB010000008">
    <property type="protein sequence ID" value="MDV5088719.1"/>
    <property type="molecule type" value="Genomic_DNA"/>
</dbReference>
<dbReference type="Pfam" id="PF02650">
    <property type="entry name" value="HTH_WhiA"/>
    <property type="match status" value="1"/>
</dbReference>
<dbReference type="InterPro" id="IPR018478">
    <property type="entry name" value="Sporu_reg_WhiA_N_dom"/>
</dbReference>
<dbReference type="HAMAP" id="MF_01420">
    <property type="entry name" value="HTH_type_WhiA"/>
    <property type="match status" value="1"/>
</dbReference>
<dbReference type="InterPro" id="IPR003802">
    <property type="entry name" value="Sporulation_regulator_WhiA"/>
</dbReference>
<comment type="function">
    <text evidence="4">Involved in cell division and chromosome segregation.</text>
</comment>
<feature type="domain" description="DOD-type homing endonuclease" evidence="5">
    <location>
        <begin position="130"/>
        <end position="177"/>
    </location>
</feature>
<evidence type="ECO:0000256" key="4">
    <source>
        <dbReference type="HAMAP-Rule" id="MF_01420"/>
    </source>
</evidence>
<dbReference type="SUPFAM" id="SSF55608">
    <property type="entry name" value="Homing endonucleases"/>
    <property type="match status" value="1"/>
</dbReference>
<dbReference type="PANTHER" id="PTHR37307">
    <property type="entry name" value="CELL DIVISION PROTEIN WHIA-RELATED"/>
    <property type="match status" value="1"/>
</dbReference>
<evidence type="ECO:0000259" key="5">
    <source>
        <dbReference type="PROSITE" id="PS50819"/>
    </source>
</evidence>
<dbReference type="Gene3D" id="3.10.28.10">
    <property type="entry name" value="Homing endonucleases"/>
    <property type="match status" value="1"/>
</dbReference>
<name>A0ABU3Z9Y3_9FIRM</name>
<organism evidence="6 7">
    <name type="scientific">Veillonella absiana</name>
    <dbReference type="NCBI Taxonomy" id="3079305"/>
    <lineage>
        <taxon>Bacteria</taxon>
        <taxon>Bacillati</taxon>
        <taxon>Bacillota</taxon>
        <taxon>Negativicutes</taxon>
        <taxon>Veillonellales</taxon>
        <taxon>Veillonellaceae</taxon>
        <taxon>Veillonella</taxon>
    </lineage>
</organism>
<dbReference type="InterPro" id="IPR027434">
    <property type="entry name" value="Homing_endonucl"/>
</dbReference>
<comment type="caution">
    <text evidence="6">The sequence shown here is derived from an EMBL/GenBank/DDBJ whole genome shotgun (WGS) entry which is preliminary data.</text>
</comment>
<keyword evidence="7" id="KW-1185">Reference proteome</keyword>
<dbReference type="InterPro" id="IPR023054">
    <property type="entry name" value="Sporulation_regulator_WhiA_C"/>
</dbReference>
<dbReference type="InterPro" id="IPR004042">
    <property type="entry name" value="Intein_endonuc_central"/>
</dbReference>
<reference evidence="6 7" key="1">
    <citation type="submission" date="2023-10" db="EMBL/GenBank/DDBJ databases">
        <title>Veillonella sp. nov., isolated from a pig farm feces dump.</title>
        <authorList>
            <person name="Chang Y.-H."/>
        </authorList>
    </citation>
    <scope>NUCLEOTIDE SEQUENCE [LARGE SCALE GENOMIC DNA]</scope>
    <source>
        <strain evidence="6 7">YH-vei2233</strain>
    </source>
</reference>
<dbReference type="Pfam" id="PF14527">
    <property type="entry name" value="LAGLIDADG_WhiA"/>
    <property type="match status" value="1"/>
</dbReference>
<accession>A0ABU3Z9Y3</accession>
<dbReference type="RefSeq" id="WP_317330140.1">
    <property type="nucleotide sequence ID" value="NZ_JAWJZA010000019.1"/>
</dbReference>
<evidence type="ECO:0000256" key="3">
    <source>
        <dbReference type="ARBA" id="ARBA00023306"/>
    </source>
</evidence>
<dbReference type="PANTHER" id="PTHR37307:SF1">
    <property type="entry name" value="CELL DIVISION PROTEIN WHIA-RELATED"/>
    <property type="match status" value="1"/>
</dbReference>
<evidence type="ECO:0000256" key="2">
    <source>
        <dbReference type="ARBA" id="ARBA00023125"/>
    </source>
</evidence>